<dbReference type="Gramene" id="EFJ05724">
    <property type="protein sequence ID" value="EFJ05724"/>
    <property type="gene ID" value="SELMODRAFT_236693"/>
</dbReference>
<dbReference type="InterPro" id="IPR018221">
    <property type="entry name" value="Glyco_hydro_9_His_AS"/>
</dbReference>
<dbReference type="InterPro" id="IPR001701">
    <property type="entry name" value="Glyco_hydro_9"/>
</dbReference>
<keyword evidence="12" id="KW-1185">Reference proteome</keyword>
<evidence type="ECO:0000256" key="8">
    <source>
        <dbReference type="PROSITE-ProRule" id="PRU10059"/>
    </source>
</evidence>
<keyword evidence="9" id="KW-0732">Signal</keyword>
<dbReference type="InterPro" id="IPR012341">
    <property type="entry name" value="6hp_glycosidase-like_sf"/>
</dbReference>
<comment type="similarity">
    <text evidence="2 8 9">Belongs to the glycosyl hydrolase 9 (cellulase E) family.</text>
</comment>
<feature type="signal peptide" evidence="9">
    <location>
        <begin position="1"/>
        <end position="22"/>
    </location>
</feature>
<evidence type="ECO:0000256" key="3">
    <source>
        <dbReference type="ARBA" id="ARBA00022801"/>
    </source>
</evidence>
<dbReference type="InterPro" id="IPR008928">
    <property type="entry name" value="6-hairpin_glycosidase_sf"/>
</dbReference>
<proteinExistence type="inferred from homology"/>
<accession>D8TC94</accession>
<evidence type="ECO:0000313" key="12">
    <source>
        <dbReference type="Proteomes" id="UP000001514"/>
    </source>
</evidence>
<dbReference type="AlphaFoldDB" id="D8TC94"/>
<dbReference type="Proteomes" id="UP000001514">
    <property type="component" value="Unassembled WGS sequence"/>
</dbReference>
<evidence type="ECO:0000256" key="2">
    <source>
        <dbReference type="ARBA" id="ARBA00007072"/>
    </source>
</evidence>
<feature type="chain" id="PRO_5018381075" description="Endoglucanase" evidence="9">
    <location>
        <begin position="23"/>
        <end position="480"/>
    </location>
</feature>
<dbReference type="GO" id="GO:0008810">
    <property type="term" value="F:cellulase activity"/>
    <property type="evidence" value="ECO:0007669"/>
    <property type="project" value="UniProtKB-EC"/>
</dbReference>
<dbReference type="GO" id="GO:0030245">
    <property type="term" value="P:cellulose catabolic process"/>
    <property type="evidence" value="ECO:0007669"/>
    <property type="project" value="UniProtKB-KW"/>
</dbReference>
<evidence type="ECO:0000256" key="9">
    <source>
        <dbReference type="RuleBase" id="RU361166"/>
    </source>
</evidence>
<keyword evidence="5 8" id="KW-0119">Carbohydrate metabolism</keyword>
<organism evidence="12">
    <name type="scientific">Selaginella moellendorffii</name>
    <name type="common">Spikemoss</name>
    <dbReference type="NCBI Taxonomy" id="88036"/>
    <lineage>
        <taxon>Eukaryota</taxon>
        <taxon>Viridiplantae</taxon>
        <taxon>Streptophyta</taxon>
        <taxon>Embryophyta</taxon>
        <taxon>Tracheophyta</taxon>
        <taxon>Lycopodiopsida</taxon>
        <taxon>Selaginellales</taxon>
        <taxon>Selaginellaceae</taxon>
        <taxon>Selaginella</taxon>
    </lineage>
</organism>
<comment type="catalytic activity">
    <reaction evidence="1 9">
        <text>Endohydrolysis of (1-&gt;4)-beta-D-glucosidic linkages in cellulose, lichenin and cereal beta-D-glucans.</text>
        <dbReference type="EC" id="3.2.1.4"/>
    </reaction>
</comment>
<reference evidence="11 12" key="1">
    <citation type="journal article" date="2011" name="Science">
        <title>The Selaginella genome identifies genetic changes associated with the evolution of vascular plants.</title>
        <authorList>
            <person name="Banks J.A."/>
            <person name="Nishiyama T."/>
            <person name="Hasebe M."/>
            <person name="Bowman J.L."/>
            <person name="Gribskov M."/>
            <person name="dePamphilis C."/>
            <person name="Albert V.A."/>
            <person name="Aono N."/>
            <person name="Aoyama T."/>
            <person name="Ambrose B.A."/>
            <person name="Ashton N.W."/>
            <person name="Axtell M.J."/>
            <person name="Barker E."/>
            <person name="Barker M.S."/>
            <person name="Bennetzen J.L."/>
            <person name="Bonawitz N.D."/>
            <person name="Chapple C."/>
            <person name="Cheng C."/>
            <person name="Correa L.G."/>
            <person name="Dacre M."/>
            <person name="DeBarry J."/>
            <person name="Dreyer I."/>
            <person name="Elias M."/>
            <person name="Engstrom E.M."/>
            <person name="Estelle M."/>
            <person name="Feng L."/>
            <person name="Finet C."/>
            <person name="Floyd S.K."/>
            <person name="Frommer W.B."/>
            <person name="Fujita T."/>
            <person name="Gramzow L."/>
            <person name="Gutensohn M."/>
            <person name="Harholt J."/>
            <person name="Hattori M."/>
            <person name="Heyl A."/>
            <person name="Hirai T."/>
            <person name="Hiwatashi Y."/>
            <person name="Ishikawa M."/>
            <person name="Iwata M."/>
            <person name="Karol K.G."/>
            <person name="Koehler B."/>
            <person name="Kolukisaoglu U."/>
            <person name="Kubo M."/>
            <person name="Kurata T."/>
            <person name="Lalonde S."/>
            <person name="Li K."/>
            <person name="Li Y."/>
            <person name="Litt A."/>
            <person name="Lyons E."/>
            <person name="Manning G."/>
            <person name="Maruyama T."/>
            <person name="Michael T.P."/>
            <person name="Mikami K."/>
            <person name="Miyazaki S."/>
            <person name="Morinaga S."/>
            <person name="Murata T."/>
            <person name="Mueller-Roeber B."/>
            <person name="Nelson D.R."/>
            <person name="Obara M."/>
            <person name="Oguri Y."/>
            <person name="Olmstead R.G."/>
            <person name="Onodera N."/>
            <person name="Petersen B.L."/>
            <person name="Pils B."/>
            <person name="Prigge M."/>
            <person name="Rensing S.A."/>
            <person name="Riano-Pachon D.M."/>
            <person name="Roberts A.W."/>
            <person name="Sato Y."/>
            <person name="Scheller H.V."/>
            <person name="Schulz B."/>
            <person name="Schulz C."/>
            <person name="Shakirov E.V."/>
            <person name="Shibagaki N."/>
            <person name="Shinohara N."/>
            <person name="Shippen D.E."/>
            <person name="Soerensen I."/>
            <person name="Sotooka R."/>
            <person name="Sugimoto N."/>
            <person name="Sugita M."/>
            <person name="Sumikawa N."/>
            <person name="Tanurdzic M."/>
            <person name="Theissen G."/>
            <person name="Ulvskov P."/>
            <person name="Wakazuki S."/>
            <person name="Weng J.K."/>
            <person name="Willats W.W."/>
            <person name="Wipf D."/>
            <person name="Wolf P.G."/>
            <person name="Yang L."/>
            <person name="Zimmer A.D."/>
            <person name="Zhu Q."/>
            <person name="Mitros T."/>
            <person name="Hellsten U."/>
            <person name="Loque D."/>
            <person name="Otillar R."/>
            <person name="Salamov A."/>
            <person name="Schmutz J."/>
            <person name="Shapiro H."/>
            <person name="Lindquist E."/>
            <person name="Lucas S."/>
            <person name="Rokhsar D."/>
            <person name="Grigoriev I.V."/>
        </authorList>
    </citation>
    <scope>NUCLEOTIDE SEQUENCE [LARGE SCALE GENOMIC DNA]</scope>
</reference>
<name>D8TC94_SELML</name>
<evidence type="ECO:0000256" key="6">
    <source>
        <dbReference type="ARBA" id="ARBA00023295"/>
    </source>
</evidence>
<dbReference type="STRING" id="88036.D8TC94"/>
<dbReference type="OMA" id="HENAAHI"/>
<evidence type="ECO:0000256" key="4">
    <source>
        <dbReference type="ARBA" id="ARBA00023001"/>
    </source>
</evidence>
<dbReference type="InParanoid" id="D8TC94"/>
<dbReference type="HOGENOM" id="CLU_008926_1_4_1"/>
<protein>
    <recommendedName>
        <fullName evidence="9">Endoglucanase</fullName>
        <ecNumber evidence="9">3.2.1.4</ecNumber>
    </recommendedName>
</protein>
<dbReference type="PANTHER" id="PTHR22298">
    <property type="entry name" value="ENDO-1,4-BETA-GLUCANASE"/>
    <property type="match status" value="1"/>
</dbReference>
<evidence type="ECO:0000259" key="10">
    <source>
        <dbReference type="Pfam" id="PF00759"/>
    </source>
</evidence>
<evidence type="ECO:0000256" key="7">
    <source>
        <dbReference type="ARBA" id="ARBA00023326"/>
    </source>
</evidence>
<dbReference type="eggNOG" id="ENOG502QQ06">
    <property type="taxonomic scope" value="Eukaryota"/>
</dbReference>
<dbReference type="KEGG" id="smo:SELMODRAFT_236693"/>
<evidence type="ECO:0000256" key="5">
    <source>
        <dbReference type="ARBA" id="ARBA00023277"/>
    </source>
</evidence>
<dbReference type="FunFam" id="1.50.10.10:FF:000020">
    <property type="entry name" value="Endoglucanase"/>
    <property type="match status" value="1"/>
</dbReference>
<feature type="domain" description="Glycoside hydrolase family 9" evidence="10">
    <location>
        <begin position="25"/>
        <end position="470"/>
    </location>
</feature>
<evidence type="ECO:0000313" key="11">
    <source>
        <dbReference type="EMBL" id="EFJ05724.1"/>
    </source>
</evidence>
<keyword evidence="4 9" id="KW-0136">Cellulose degradation</keyword>
<feature type="active site" evidence="8">
    <location>
        <position position="396"/>
    </location>
</feature>
<dbReference type="PROSITE" id="PS00592">
    <property type="entry name" value="GH9_2"/>
    <property type="match status" value="1"/>
</dbReference>
<dbReference type="Gene3D" id="1.50.10.10">
    <property type="match status" value="1"/>
</dbReference>
<dbReference type="EC" id="3.2.1.4" evidence="9"/>
<dbReference type="Pfam" id="PF00759">
    <property type="entry name" value="Glyco_hydro_9"/>
    <property type="match status" value="1"/>
</dbReference>
<dbReference type="EMBL" id="GL377715">
    <property type="protein sequence ID" value="EFJ05724.1"/>
    <property type="molecule type" value="Genomic_DNA"/>
</dbReference>
<sequence length="480" mass="53625">MAFSGLFLELLALVLVLELSHCLDYSDALSKSILFFEAQRSGPLPSSQRQNWRGDSGLYDGAAENVDLVGGYYDAGDNVKYLFPMAFTITMLSWGAIEYGNSMAQLGELQNVLDAIRWGTEFMIKANTGPTTLWVGDPRADHNCWERPEDMDTDRRLYKIDENNPGTEIAAETAAALAASSIVLSGVDPGYSNFLLRRAEALFEFANQYRGSFWKTCPFYCSFNGFHDELLWAAAWLFKATNAASYLDFIERNMDKSVPTSEFSWDNKHAGVQVLLSNCYLSGQESLAKFKDHADRFFCSVLPYSPVNRVSTTPGGMMFVRTGANMQYVTSTSFLAAVFGDYLQAATQTLACQDHIFAPDTLMSFALNQVNYILGQNPLGMSYMVGYSNYYPLQPHHRGASIVSIYEDSTPVNCVLGFNEWFYRPFPNPNVLTGAIVGGPDRWDAFLDWRPNSAQLEPTTYINAPFVGLLARVCSLYNFF</sequence>
<keyword evidence="6 8" id="KW-0326">Glycosidase</keyword>
<keyword evidence="7 8" id="KW-0624">Polysaccharide degradation</keyword>
<evidence type="ECO:0000256" key="1">
    <source>
        <dbReference type="ARBA" id="ARBA00000966"/>
    </source>
</evidence>
<gene>
    <name evidence="11" type="ORF">SELMODRAFT_236693</name>
</gene>
<keyword evidence="3 8" id="KW-0378">Hydrolase</keyword>
<dbReference type="SUPFAM" id="SSF48208">
    <property type="entry name" value="Six-hairpin glycosidases"/>
    <property type="match status" value="1"/>
</dbReference>